<dbReference type="EMBL" id="JAQNDM010000002">
    <property type="protein sequence ID" value="MDC0713746.1"/>
    <property type="molecule type" value="Genomic_DNA"/>
</dbReference>
<dbReference type="InterPro" id="IPR039248">
    <property type="entry name" value="Ptase_RsbX"/>
</dbReference>
<dbReference type="SUPFAM" id="SSF81606">
    <property type="entry name" value="PP2C-like"/>
    <property type="match status" value="1"/>
</dbReference>
<gene>
    <name evidence="2" type="ORF">POL68_35090</name>
</gene>
<dbReference type="PANTHER" id="PTHR35801:SF1">
    <property type="entry name" value="PHOSPHOSERINE PHOSPHATASE RSBX"/>
    <property type="match status" value="1"/>
</dbReference>
<evidence type="ECO:0000259" key="1">
    <source>
        <dbReference type="SMART" id="SM00331"/>
    </source>
</evidence>
<proteinExistence type="predicted"/>
<reference evidence="2 3" key="1">
    <citation type="submission" date="2022-11" db="EMBL/GenBank/DDBJ databases">
        <title>Minimal conservation of predation-associated metabolite biosynthetic gene clusters underscores biosynthetic potential of Myxococcota including descriptions for ten novel species: Archangium lansinium sp. nov., Myxococcus landrumus sp. nov., Nannocystis bai.</title>
        <authorList>
            <person name="Ahearne A."/>
            <person name="Stevens C."/>
            <person name="Dowd S."/>
        </authorList>
    </citation>
    <scope>NUCLEOTIDE SEQUENCE [LARGE SCALE GENOMIC DNA]</scope>
    <source>
        <strain evidence="2 3">NCWAL01</strain>
    </source>
</reference>
<accession>A0ABT5DN11</accession>
<dbReference type="Proteomes" id="UP001221838">
    <property type="component" value="Unassembled WGS sequence"/>
</dbReference>
<sequence length="189" mass="19784">MRLSTTHRTRPREGEQVNGDAVLVRSEQGYTLLAVVDALGHGPVAADVAGKALRSLAQAPLPSSVEALVNVLHGALKGGRGAAAMLALFDGRFLHCGGVGNVDLRTLGTRVPVFPTPGILGQPCRKVHPLEATLAPGDRLIFFTDGLSSRLDPLTTQGLSPEAACVLLMERYGRSTDDATVLVADVEGE</sequence>
<feature type="domain" description="PPM-type phosphatase" evidence="1">
    <location>
        <begin position="2"/>
        <end position="186"/>
    </location>
</feature>
<evidence type="ECO:0000313" key="3">
    <source>
        <dbReference type="Proteomes" id="UP001221838"/>
    </source>
</evidence>
<dbReference type="Pfam" id="PF07228">
    <property type="entry name" value="SpoIIE"/>
    <property type="match status" value="1"/>
</dbReference>
<comment type="caution">
    <text evidence="2">The sequence shown here is derived from an EMBL/GenBank/DDBJ whole genome shotgun (WGS) entry which is preliminary data.</text>
</comment>
<dbReference type="PANTHER" id="PTHR35801">
    <property type="entry name" value="PHOSPHOSERINE PHOSPHATASE RSBX"/>
    <property type="match status" value="1"/>
</dbReference>
<dbReference type="Gene3D" id="3.60.40.10">
    <property type="entry name" value="PPM-type phosphatase domain"/>
    <property type="match status" value="1"/>
</dbReference>
<protein>
    <submittedName>
        <fullName evidence="2">SpoIIE family protein phosphatase</fullName>
    </submittedName>
</protein>
<dbReference type="InterPro" id="IPR001932">
    <property type="entry name" value="PPM-type_phosphatase-like_dom"/>
</dbReference>
<evidence type="ECO:0000313" key="2">
    <source>
        <dbReference type="EMBL" id="MDC0713746.1"/>
    </source>
</evidence>
<dbReference type="RefSeq" id="WP_272144145.1">
    <property type="nucleotide sequence ID" value="NZ_JAQNDM010000002.1"/>
</dbReference>
<keyword evidence="3" id="KW-1185">Reference proteome</keyword>
<dbReference type="InterPro" id="IPR036457">
    <property type="entry name" value="PPM-type-like_dom_sf"/>
</dbReference>
<organism evidence="2 3">
    <name type="scientific">Stigmatella ashevillensis</name>
    <dbReference type="NCBI Taxonomy" id="2995309"/>
    <lineage>
        <taxon>Bacteria</taxon>
        <taxon>Pseudomonadati</taxon>
        <taxon>Myxococcota</taxon>
        <taxon>Myxococcia</taxon>
        <taxon>Myxococcales</taxon>
        <taxon>Cystobacterineae</taxon>
        <taxon>Archangiaceae</taxon>
        <taxon>Stigmatella</taxon>
    </lineage>
</organism>
<dbReference type="SMART" id="SM00331">
    <property type="entry name" value="PP2C_SIG"/>
    <property type="match status" value="1"/>
</dbReference>
<name>A0ABT5DN11_9BACT</name>